<dbReference type="GO" id="GO:0020037">
    <property type="term" value="F:heme binding"/>
    <property type="evidence" value="ECO:0007669"/>
    <property type="project" value="InterPro"/>
</dbReference>
<dbReference type="Proteomes" id="UP000469558">
    <property type="component" value="Unassembled WGS sequence"/>
</dbReference>
<name>A0A8T9BS98_9HELO</name>
<evidence type="ECO:0000256" key="4">
    <source>
        <dbReference type="ARBA" id="ARBA00023004"/>
    </source>
</evidence>
<dbReference type="GO" id="GO:0016705">
    <property type="term" value="F:oxidoreductase activity, acting on paired donors, with incorporation or reduction of molecular oxygen"/>
    <property type="evidence" value="ECO:0007669"/>
    <property type="project" value="InterPro"/>
</dbReference>
<gene>
    <name evidence="7" type="primary">Cyp4d21</name>
    <name evidence="7" type="ORF">LSUE1_G010146</name>
</gene>
<evidence type="ECO:0000313" key="7">
    <source>
        <dbReference type="EMBL" id="TVY53796.1"/>
    </source>
</evidence>
<dbReference type="GO" id="GO:0004497">
    <property type="term" value="F:monooxygenase activity"/>
    <property type="evidence" value="ECO:0007669"/>
    <property type="project" value="UniProtKB-KW"/>
</dbReference>
<keyword evidence="6" id="KW-0503">Monooxygenase</keyword>
<dbReference type="InterPro" id="IPR001128">
    <property type="entry name" value="Cyt_P450"/>
</dbReference>
<evidence type="ECO:0000256" key="1">
    <source>
        <dbReference type="ARBA" id="ARBA00001971"/>
    </source>
</evidence>
<dbReference type="GO" id="GO:0005506">
    <property type="term" value="F:iron ion binding"/>
    <property type="evidence" value="ECO:0007669"/>
    <property type="project" value="InterPro"/>
</dbReference>
<accession>A0A8T9BS98</accession>
<dbReference type="PANTHER" id="PTHR24305">
    <property type="entry name" value="CYTOCHROME P450"/>
    <property type="match status" value="1"/>
</dbReference>
<comment type="cofactor">
    <cofactor evidence="1 5">
        <name>heme</name>
        <dbReference type="ChEBI" id="CHEBI:30413"/>
    </cofactor>
</comment>
<organism evidence="7 8">
    <name type="scientific">Lachnellula suecica</name>
    <dbReference type="NCBI Taxonomy" id="602035"/>
    <lineage>
        <taxon>Eukaryota</taxon>
        <taxon>Fungi</taxon>
        <taxon>Dikarya</taxon>
        <taxon>Ascomycota</taxon>
        <taxon>Pezizomycotina</taxon>
        <taxon>Leotiomycetes</taxon>
        <taxon>Helotiales</taxon>
        <taxon>Lachnaceae</taxon>
        <taxon>Lachnellula</taxon>
    </lineage>
</organism>
<keyword evidence="8" id="KW-1185">Reference proteome</keyword>
<evidence type="ECO:0000256" key="5">
    <source>
        <dbReference type="PIRSR" id="PIRSR602401-1"/>
    </source>
</evidence>
<keyword evidence="6" id="KW-0560">Oxidoreductase</keyword>
<dbReference type="PROSITE" id="PS00086">
    <property type="entry name" value="CYTOCHROME_P450"/>
    <property type="match status" value="1"/>
</dbReference>
<comment type="similarity">
    <text evidence="2 6">Belongs to the cytochrome P450 family.</text>
</comment>
<dbReference type="InterPro" id="IPR002401">
    <property type="entry name" value="Cyt_P450_E_grp-I"/>
</dbReference>
<dbReference type="InterPro" id="IPR050121">
    <property type="entry name" value="Cytochrome_P450_monoxygenase"/>
</dbReference>
<dbReference type="OrthoDB" id="1470350at2759"/>
<dbReference type="InterPro" id="IPR017972">
    <property type="entry name" value="Cyt_P450_CS"/>
</dbReference>
<feature type="non-terminal residue" evidence="7">
    <location>
        <position position="1"/>
    </location>
</feature>
<keyword evidence="4 5" id="KW-0408">Iron</keyword>
<reference evidence="7 8" key="1">
    <citation type="submission" date="2018-05" db="EMBL/GenBank/DDBJ databases">
        <title>Genome sequencing and assembly of the regulated plant pathogen Lachnellula willkommii and related sister species for the development of diagnostic species identification markers.</title>
        <authorList>
            <person name="Giroux E."/>
            <person name="Bilodeau G."/>
        </authorList>
    </citation>
    <scope>NUCLEOTIDE SEQUENCE [LARGE SCALE GENOMIC DNA]</scope>
    <source>
        <strain evidence="7 8">CBS 268.59</strain>
    </source>
</reference>
<dbReference type="PANTHER" id="PTHR24305:SF166">
    <property type="entry name" value="CYTOCHROME P450 12A4, MITOCHONDRIAL-RELATED"/>
    <property type="match status" value="1"/>
</dbReference>
<evidence type="ECO:0000256" key="3">
    <source>
        <dbReference type="ARBA" id="ARBA00022723"/>
    </source>
</evidence>
<dbReference type="InterPro" id="IPR036396">
    <property type="entry name" value="Cyt_P450_sf"/>
</dbReference>
<evidence type="ECO:0000256" key="6">
    <source>
        <dbReference type="RuleBase" id="RU000461"/>
    </source>
</evidence>
<keyword evidence="5 6" id="KW-0349">Heme</keyword>
<feature type="binding site" description="axial binding residue" evidence="5">
    <location>
        <position position="321"/>
    </location>
    <ligand>
        <name>heme</name>
        <dbReference type="ChEBI" id="CHEBI:30413"/>
    </ligand>
    <ligandPart>
        <name>Fe</name>
        <dbReference type="ChEBI" id="CHEBI:18248"/>
    </ligandPart>
</feature>
<dbReference type="SUPFAM" id="SSF48264">
    <property type="entry name" value="Cytochrome P450"/>
    <property type="match status" value="1"/>
</dbReference>
<comment type="caution">
    <text evidence="7">The sequence shown here is derived from an EMBL/GenBank/DDBJ whole genome shotgun (WGS) entry which is preliminary data.</text>
</comment>
<evidence type="ECO:0000313" key="8">
    <source>
        <dbReference type="Proteomes" id="UP000469558"/>
    </source>
</evidence>
<dbReference type="EMBL" id="QGMK01003194">
    <property type="protein sequence ID" value="TVY53796.1"/>
    <property type="molecule type" value="Genomic_DNA"/>
</dbReference>
<proteinExistence type="inferred from homology"/>
<protein>
    <submittedName>
        <fullName evidence="7">Putative cytochrome P450 4d21</fullName>
    </submittedName>
</protein>
<dbReference type="AlphaFoldDB" id="A0A8T9BS98"/>
<keyword evidence="3 5" id="KW-0479">Metal-binding</keyword>
<evidence type="ECO:0000256" key="2">
    <source>
        <dbReference type="ARBA" id="ARBA00010617"/>
    </source>
</evidence>
<dbReference type="PRINTS" id="PR00463">
    <property type="entry name" value="EP450I"/>
</dbReference>
<dbReference type="PRINTS" id="PR00385">
    <property type="entry name" value="P450"/>
</dbReference>
<dbReference type="Pfam" id="PF00067">
    <property type="entry name" value="p450"/>
    <property type="match status" value="1"/>
</dbReference>
<sequence>MLQFWIGLEDNLPIRRTASDTRTFSLHVLSGSGFGKPYSFQKSGEPPKPGHMFNYRDSLALILENSLLILIFGPKFLTKKFLPRSWLRIGQATVDFKYYITEMVNDEKLAISQGKIRGANITNSLIRASEEMSQSAGKTGDKDLQVIRGLTEGEIYGNIFVYNFAGHNTTALTLNSTLHLLAAYPKVQDWISEEINNVVKDDHISTWNYNDIYPQLNRCLAVLLETVRLWNPLIGIAKCTSASQQLMVDGKDLTIPPNTRVIPNINAVHAHPRYWGSDGLVWRPDRWILSKSGPGTSLEREYLRTPPKGAYVPWSEGARACPGKKFAQVEFVAAIVSLFRSHRVEVVPENGDSKAEAQKRSLKAVQDSRIVLLLQMNNPESIGLRWVEV</sequence>
<dbReference type="Gene3D" id="1.10.630.10">
    <property type="entry name" value="Cytochrome P450"/>
    <property type="match status" value="1"/>
</dbReference>